<proteinExistence type="predicted"/>
<feature type="transmembrane region" description="Helical" evidence="4">
    <location>
        <begin position="366"/>
        <end position="385"/>
    </location>
</feature>
<feature type="transmembrane region" description="Helical" evidence="4">
    <location>
        <begin position="92"/>
        <end position="123"/>
    </location>
</feature>
<keyword evidence="2 4" id="KW-1133">Transmembrane helix</keyword>
<comment type="caution">
    <text evidence="5">The sequence shown here is derived from an EMBL/GenBank/DDBJ whole genome shotgun (WGS) entry which is preliminary data.</text>
</comment>
<dbReference type="RefSeq" id="WP_132938782.1">
    <property type="nucleotide sequence ID" value="NZ_CP119676.1"/>
</dbReference>
<dbReference type="SUPFAM" id="SSF103473">
    <property type="entry name" value="MFS general substrate transporter"/>
    <property type="match status" value="1"/>
</dbReference>
<accession>A0A4R3JBM7</accession>
<feature type="transmembrane region" description="Helical" evidence="4">
    <location>
        <begin position="61"/>
        <end position="80"/>
    </location>
</feature>
<feature type="transmembrane region" description="Helical" evidence="4">
    <location>
        <begin position="247"/>
        <end position="265"/>
    </location>
</feature>
<dbReference type="OrthoDB" id="9774288at2"/>
<gene>
    <name evidence="5" type="ORF">EDD55_104135</name>
</gene>
<feature type="transmembrane region" description="Helical" evidence="4">
    <location>
        <begin position="215"/>
        <end position="240"/>
    </location>
</feature>
<dbReference type="Proteomes" id="UP000295304">
    <property type="component" value="Unassembled WGS sequence"/>
</dbReference>
<dbReference type="InterPro" id="IPR011701">
    <property type="entry name" value="MFS"/>
</dbReference>
<dbReference type="Pfam" id="PF07690">
    <property type="entry name" value="MFS_1"/>
    <property type="match status" value="1"/>
</dbReference>
<reference evidence="5 6" key="1">
    <citation type="submission" date="2019-03" db="EMBL/GenBank/DDBJ databases">
        <title>Genomic Encyclopedia of Type Strains, Phase IV (KMG-IV): sequencing the most valuable type-strain genomes for metagenomic binning, comparative biology and taxonomic classification.</title>
        <authorList>
            <person name="Goeker M."/>
        </authorList>
    </citation>
    <scope>NUCLEOTIDE SEQUENCE [LARGE SCALE GENOMIC DNA]</scope>
    <source>
        <strain evidence="5 6">DSM 101688</strain>
    </source>
</reference>
<evidence type="ECO:0000256" key="3">
    <source>
        <dbReference type="ARBA" id="ARBA00023136"/>
    </source>
</evidence>
<dbReference type="AlphaFoldDB" id="A0A4R3JBM7"/>
<feature type="transmembrane region" description="Helical" evidence="4">
    <location>
        <begin position="175"/>
        <end position="195"/>
    </location>
</feature>
<feature type="transmembrane region" description="Helical" evidence="4">
    <location>
        <begin position="285"/>
        <end position="310"/>
    </location>
</feature>
<organism evidence="5 6">
    <name type="scientific">Varunaivibrio sulfuroxidans</name>
    <dbReference type="NCBI Taxonomy" id="1773489"/>
    <lineage>
        <taxon>Bacteria</taxon>
        <taxon>Pseudomonadati</taxon>
        <taxon>Pseudomonadota</taxon>
        <taxon>Alphaproteobacteria</taxon>
        <taxon>Rhodospirillales</taxon>
        <taxon>Magnetovibrionaceae</taxon>
        <taxon>Varunaivibrio</taxon>
    </lineage>
</organism>
<dbReference type="EMBL" id="SLZW01000004">
    <property type="protein sequence ID" value="TCS63044.1"/>
    <property type="molecule type" value="Genomic_DNA"/>
</dbReference>
<evidence type="ECO:0000313" key="5">
    <source>
        <dbReference type="EMBL" id="TCS63044.1"/>
    </source>
</evidence>
<sequence>MSLQNQTPPPSVARTWRTPEMLLLVLSVAMPLSFATWMALLNNFAVHRASFGGIEIGTLQSLREIPGFLAFSAVFVLLFLREQPFAYLAMMLLGLGTALTGFFPSVIGLYVTTVIMSTGFHYFETMRQSLSLQWLSKGRAPVAMGRMISMGAMASLGVFAVLWLGLEVFAIDMKWLYVIGGSLTILTVIACWIAFPRFEGQTIQNKHLVLRKAYWLYYLLTFMSGARRQIFIVFAGFLMVQKFGLDAAHIALLMLINNAISMWFAPFVGRMIGRFGERQVLSSEYIGLIVVFLSYAVVDNVWVAGGLYVVDNLFFSMMIASKTYFQKIADPADVASTSGVSFTINHIAAVVIPISFGVLWTLSPSYVFYAGAVIAVLSLGLARLVPSHPSAENISVLGRSAPQAAQ</sequence>
<feature type="transmembrane region" description="Helical" evidence="4">
    <location>
        <begin position="331"/>
        <end position="360"/>
    </location>
</feature>
<evidence type="ECO:0000256" key="1">
    <source>
        <dbReference type="ARBA" id="ARBA00022692"/>
    </source>
</evidence>
<feature type="transmembrane region" description="Helical" evidence="4">
    <location>
        <begin position="143"/>
        <end position="163"/>
    </location>
</feature>
<dbReference type="InterPro" id="IPR036259">
    <property type="entry name" value="MFS_trans_sf"/>
</dbReference>
<dbReference type="GO" id="GO:0022857">
    <property type="term" value="F:transmembrane transporter activity"/>
    <property type="evidence" value="ECO:0007669"/>
    <property type="project" value="InterPro"/>
</dbReference>
<feature type="transmembrane region" description="Helical" evidence="4">
    <location>
        <begin position="21"/>
        <end position="41"/>
    </location>
</feature>
<keyword evidence="6" id="KW-1185">Reference proteome</keyword>
<protein>
    <submittedName>
        <fullName evidence="5">MFS transporter</fullName>
    </submittedName>
</protein>
<name>A0A4R3JBM7_9PROT</name>
<dbReference type="Gene3D" id="1.20.1250.20">
    <property type="entry name" value="MFS general substrate transporter like domains"/>
    <property type="match status" value="1"/>
</dbReference>
<keyword evidence="3 4" id="KW-0472">Membrane</keyword>
<evidence type="ECO:0000256" key="4">
    <source>
        <dbReference type="SAM" id="Phobius"/>
    </source>
</evidence>
<keyword evidence="1 4" id="KW-0812">Transmembrane</keyword>
<evidence type="ECO:0000313" key="6">
    <source>
        <dbReference type="Proteomes" id="UP000295304"/>
    </source>
</evidence>
<evidence type="ECO:0000256" key="2">
    <source>
        <dbReference type="ARBA" id="ARBA00022989"/>
    </source>
</evidence>